<evidence type="ECO:0000256" key="5">
    <source>
        <dbReference type="ARBA" id="ARBA00022692"/>
    </source>
</evidence>
<dbReference type="EMBL" id="JACCFO010000001">
    <property type="protein sequence ID" value="NYI96730.1"/>
    <property type="molecule type" value="Genomic_DNA"/>
</dbReference>
<dbReference type="PANTHER" id="PTHR23501">
    <property type="entry name" value="MAJOR FACILITATOR SUPERFAMILY"/>
    <property type="match status" value="1"/>
</dbReference>
<dbReference type="GO" id="GO:0005886">
    <property type="term" value="C:plasma membrane"/>
    <property type="evidence" value="ECO:0007669"/>
    <property type="project" value="UniProtKB-SubCell"/>
</dbReference>
<reference evidence="10 11" key="1">
    <citation type="submission" date="2020-07" db="EMBL/GenBank/DDBJ databases">
        <title>Sequencing the genomes of 1000 actinobacteria strains.</title>
        <authorList>
            <person name="Klenk H.-P."/>
        </authorList>
    </citation>
    <scope>NUCLEOTIDE SEQUENCE [LARGE SCALE GENOMIC DNA]</scope>
    <source>
        <strain evidence="10 11">DSM 45927</strain>
    </source>
</reference>
<keyword evidence="5 8" id="KW-0812">Transmembrane</keyword>
<feature type="transmembrane region" description="Helical" evidence="8">
    <location>
        <begin position="177"/>
        <end position="198"/>
    </location>
</feature>
<feature type="transmembrane region" description="Helical" evidence="8">
    <location>
        <begin position="414"/>
        <end position="434"/>
    </location>
</feature>
<feature type="transmembrane region" description="Helical" evidence="8">
    <location>
        <begin position="344"/>
        <end position="362"/>
    </location>
</feature>
<evidence type="ECO:0000256" key="1">
    <source>
        <dbReference type="ARBA" id="ARBA00004651"/>
    </source>
</evidence>
<evidence type="ECO:0000256" key="3">
    <source>
        <dbReference type="ARBA" id="ARBA00022448"/>
    </source>
</evidence>
<dbReference type="InterPro" id="IPR036390">
    <property type="entry name" value="WH_DNA-bd_sf"/>
</dbReference>
<dbReference type="Proteomes" id="UP000575985">
    <property type="component" value="Unassembled WGS sequence"/>
</dbReference>
<dbReference type="CDD" id="cd17502">
    <property type="entry name" value="MFS_Azr1_MDR_like"/>
    <property type="match status" value="1"/>
</dbReference>
<feature type="transmembrane region" description="Helical" evidence="8">
    <location>
        <begin position="89"/>
        <end position="108"/>
    </location>
</feature>
<feature type="transmembrane region" description="Helical" evidence="8">
    <location>
        <begin position="279"/>
        <end position="302"/>
    </location>
</feature>
<feature type="transmembrane region" description="Helical" evidence="8">
    <location>
        <begin position="114"/>
        <end position="135"/>
    </location>
</feature>
<comment type="caution">
    <text evidence="10">The sequence shown here is derived from an EMBL/GenBank/DDBJ whole genome shotgun (WGS) entry which is preliminary data.</text>
</comment>
<feature type="transmembrane region" description="Helical" evidence="8">
    <location>
        <begin position="210"/>
        <end position="234"/>
    </location>
</feature>
<dbReference type="PANTHER" id="PTHR23501:SF197">
    <property type="entry name" value="COMD"/>
    <property type="match status" value="1"/>
</dbReference>
<dbReference type="InterPro" id="IPR020846">
    <property type="entry name" value="MFS_dom"/>
</dbReference>
<dbReference type="FunFam" id="1.20.1720.10:FF:000004">
    <property type="entry name" value="EmrB/QacA family drug resistance transporter"/>
    <property type="match status" value="1"/>
</dbReference>
<keyword evidence="11" id="KW-1185">Reference proteome</keyword>
<feature type="transmembrane region" description="Helical" evidence="8">
    <location>
        <begin position="147"/>
        <end position="165"/>
    </location>
</feature>
<organism evidence="10 11">
    <name type="scientific">Streptomonospora nanhaiensis</name>
    <dbReference type="NCBI Taxonomy" id="1323731"/>
    <lineage>
        <taxon>Bacteria</taxon>
        <taxon>Bacillati</taxon>
        <taxon>Actinomycetota</taxon>
        <taxon>Actinomycetes</taxon>
        <taxon>Streptosporangiales</taxon>
        <taxon>Nocardiopsidaceae</taxon>
        <taxon>Streptomonospora</taxon>
    </lineage>
</organism>
<dbReference type="Gene3D" id="1.20.1720.10">
    <property type="entry name" value="Multidrug resistance protein D"/>
    <property type="match status" value="1"/>
</dbReference>
<dbReference type="Pfam" id="PF07690">
    <property type="entry name" value="MFS_1"/>
    <property type="match status" value="1"/>
</dbReference>
<gene>
    <name evidence="10" type="ORF">HNR12_003007</name>
</gene>
<dbReference type="InterPro" id="IPR004638">
    <property type="entry name" value="EmrB-like"/>
</dbReference>
<evidence type="ECO:0000313" key="10">
    <source>
        <dbReference type="EMBL" id="NYI96730.1"/>
    </source>
</evidence>
<sequence length="679" mass="71143">MAAKHAARTRPRREPRGRAGAAVVMAALLLTVLLAALDQTIVSTTLPTIVGDLGGLNHLSWVITAYLLAVTASTPLWGKLGDQFGRKWLFLACIVVFLVGSALSGTSQSMLQLILFRALQGVGGGGLMTLAMAIVGDVVPPRERGRYQGFFGASFGVASVAGPLLGGLFVDHLSWRWVFYINLPLGALAFTAVLLVLPATGRRTRHRIDYAGTALLAGAAVVLTLVCAWGGSVYAWTSPVTIGLAAAALLLGAGWWLSARRAAEPVMPLHLFRGRVVPVGVAVLACVGFAMMGAMAYLPLFLQVVHGYSPTASGLHLLPMVVGMLVTSIGSGQLVSHTGRYKPFPIVGMALVTAALLLLATLGPDTSMVAMSGYFLLLGCGLGLVMQVVLTAVQNAADYADLGAATSTATFFRSIGGSFGTAVFGSVFSARLAANLQARADEIPLPPGVSTEQLETSPRVLDTLPAAAQAQFLRAYADSIDTVFLCAAPVAAAAFLLTLLLREIPLRTTTGHPDLHEAVAPVASTREPLARVEAAAYREAGRAGPRRMYERLAAAAGLDLSPGACWVLSHLAVTGSSSGEELARLCHRPVEGLVPVQEELRRAGLLNGTAAHWALSARGRDAARRLLAAQEDALRSALADYAPEDHPELVAVLRDVARRTLGDEDDAALAGEAGRPRYL</sequence>
<protein>
    <submittedName>
        <fullName evidence="10">EmrB/QacA subfamily drug resistance transporter</fullName>
    </submittedName>
</protein>
<comment type="subcellular location">
    <subcellularLocation>
        <location evidence="1">Cell membrane</location>
        <topology evidence="1">Multi-pass membrane protein</topology>
    </subcellularLocation>
</comment>
<evidence type="ECO:0000259" key="9">
    <source>
        <dbReference type="PROSITE" id="PS50850"/>
    </source>
</evidence>
<accession>A0A853BP00</accession>
<evidence type="ECO:0000256" key="8">
    <source>
        <dbReference type="SAM" id="Phobius"/>
    </source>
</evidence>
<evidence type="ECO:0000313" key="11">
    <source>
        <dbReference type="Proteomes" id="UP000575985"/>
    </source>
</evidence>
<feature type="domain" description="Major facilitator superfamily (MFS) profile" evidence="9">
    <location>
        <begin position="24"/>
        <end position="506"/>
    </location>
</feature>
<dbReference type="PRINTS" id="PR01036">
    <property type="entry name" value="TCRTETB"/>
</dbReference>
<evidence type="ECO:0000256" key="2">
    <source>
        <dbReference type="ARBA" id="ARBA00007520"/>
    </source>
</evidence>
<dbReference type="Gene3D" id="1.20.1250.20">
    <property type="entry name" value="MFS general substrate transporter like domains"/>
    <property type="match status" value="1"/>
</dbReference>
<evidence type="ECO:0000256" key="6">
    <source>
        <dbReference type="ARBA" id="ARBA00022989"/>
    </source>
</evidence>
<dbReference type="NCBIfam" id="TIGR00711">
    <property type="entry name" value="efflux_EmrB"/>
    <property type="match status" value="1"/>
</dbReference>
<dbReference type="PROSITE" id="PS50850">
    <property type="entry name" value="MFS"/>
    <property type="match status" value="1"/>
</dbReference>
<feature type="transmembrane region" description="Helical" evidence="8">
    <location>
        <begin position="482"/>
        <end position="501"/>
    </location>
</feature>
<feature type="transmembrane region" description="Helical" evidence="8">
    <location>
        <begin position="240"/>
        <end position="258"/>
    </location>
</feature>
<keyword evidence="4" id="KW-1003">Cell membrane</keyword>
<feature type="transmembrane region" description="Helical" evidence="8">
    <location>
        <begin position="59"/>
        <end position="77"/>
    </location>
</feature>
<dbReference type="InterPro" id="IPR036388">
    <property type="entry name" value="WH-like_DNA-bd_sf"/>
</dbReference>
<name>A0A853BP00_9ACTN</name>
<keyword evidence="7 8" id="KW-0472">Membrane</keyword>
<evidence type="ECO:0000256" key="4">
    <source>
        <dbReference type="ARBA" id="ARBA00022475"/>
    </source>
</evidence>
<dbReference type="SUPFAM" id="SSF46785">
    <property type="entry name" value="Winged helix' DNA-binding domain"/>
    <property type="match status" value="1"/>
</dbReference>
<keyword evidence="6 8" id="KW-1133">Transmembrane helix</keyword>
<dbReference type="Gene3D" id="1.10.10.10">
    <property type="entry name" value="Winged helix-like DNA-binding domain superfamily/Winged helix DNA-binding domain"/>
    <property type="match status" value="1"/>
</dbReference>
<dbReference type="RefSeq" id="WP_179768051.1">
    <property type="nucleotide sequence ID" value="NZ_JACCFO010000001.1"/>
</dbReference>
<dbReference type="InterPro" id="IPR011701">
    <property type="entry name" value="MFS"/>
</dbReference>
<dbReference type="InterPro" id="IPR036259">
    <property type="entry name" value="MFS_trans_sf"/>
</dbReference>
<dbReference type="AlphaFoldDB" id="A0A853BP00"/>
<evidence type="ECO:0000256" key="7">
    <source>
        <dbReference type="ARBA" id="ARBA00023136"/>
    </source>
</evidence>
<dbReference type="GO" id="GO:0022857">
    <property type="term" value="F:transmembrane transporter activity"/>
    <property type="evidence" value="ECO:0007669"/>
    <property type="project" value="InterPro"/>
</dbReference>
<proteinExistence type="inferred from homology"/>
<feature type="transmembrane region" description="Helical" evidence="8">
    <location>
        <begin position="314"/>
        <end position="332"/>
    </location>
</feature>
<keyword evidence="3" id="KW-0813">Transport</keyword>
<dbReference type="SUPFAM" id="SSF103473">
    <property type="entry name" value="MFS general substrate transporter"/>
    <property type="match status" value="1"/>
</dbReference>
<comment type="similarity">
    <text evidence="2">Belongs to the major facilitator superfamily. TCR/Tet family.</text>
</comment>
<feature type="transmembrane region" description="Helical" evidence="8">
    <location>
        <begin position="374"/>
        <end position="393"/>
    </location>
</feature>